<comment type="caution">
    <text evidence="1">The sequence shown here is derived from an EMBL/GenBank/DDBJ whole genome shotgun (WGS) entry which is preliminary data.</text>
</comment>
<gene>
    <name evidence="1" type="ORF">PPRIM_AZ9-3.1.T0450061</name>
    <name evidence="2" type="ORF">PPRIM_AZ9-3.1.T0450063</name>
</gene>
<dbReference type="EMBL" id="CAJJDM010000045">
    <property type="protein sequence ID" value="CAD8070109.1"/>
    <property type="molecule type" value="Genomic_DNA"/>
</dbReference>
<evidence type="ECO:0000313" key="3">
    <source>
        <dbReference type="Proteomes" id="UP000688137"/>
    </source>
</evidence>
<reference evidence="1" key="1">
    <citation type="submission" date="2021-01" db="EMBL/GenBank/DDBJ databases">
        <authorList>
            <consortium name="Genoscope - CEA"/>
            <person name="William W."/>
        </authorList>
    </citation>
    <scope>NUCLEOTIDE SEQUENCE</scope>
</reference>
<keyword evidence="3" id="KW-1185">Reference proteome</keyword>
<dbReference type="Proteomes" id="UP000688137">
    <property type="component" value="Unassembled WGS sequence"/>
</dbReference>
<name>A0A8S1LVT7_PARPR</name>
<organism evidence="1 3">
    <name type="scientific">Paramecium primaurelia</name>
    <dbReference type="NCBI Taxonomy" id="5886"/>
    <lineage>
        <taxon>Eukaryota</taxon>
        <taxon>Sar</taxon>
        <taxon>Alveolata</taxon>
        <taxon>Ciliophora</taxon>
        <taxon>Intramacronucleata</taxon>
        <taxon>Oligohymenophorea</taxon>
        <taxon>Peniculida</taxon>
        <taxon>Parameciidae</taxon>
        <taxon>Paramecium</taxon>
    </lineage>
</organism>
<dbReference type="EMBL" id="CAJJDM010000045">
    <property type="protein sequence ID" value="CAD8070105.1"/>
    <property type="molecule type" value="Genomic_DNA"/>
</dbReference>
<evidence type="ECO:0000313" key="2">
    <source>
        <dbReference type="EMBL" id="CAD8070109.1"/>
    </source>
</evidence>
<protein>
    <submittedName>
        <fullName evidence="1">Uncharacterized protein</fullName>
    </submittedName>
</protein>
<proteinExistence type="predicted"/>
<evidence type="ECO:0000313" key="1">
    <source>
        <dbReference type="EMBL" id="CAD8070105.1"/>
    </source>
</evidence>
<sequence length="98" mass="12151">MKLKQITSMLLQTKEIVSCFKRYKRIQIFRRKRQLQNDFLLILRQSLYSFQKFYYSNFEQLNLIIIFKLLRSQTQSRRKSCIIKNTQSQKDYLNQKFL</sequence>
<dbReference type="AlphaFoldDB" id="A0A8S1LVT7"/>
<accession>A0A8S1LVT7</accession>